<dbReference type="Proteomes" id="UP001279734">
    <property type="component" value="Unassembled WGS sequence"/>
</dbReference>
<accession>A0AAD3S431</accession>
<organism evidence="1 2">
    <name type="scientific">Nepenthes gracilis</name>
    <name type="common">Slender pitcher plant</name>
    <dbReference type="NCBI Taxonomy" id="150966"/>
    <lineage>
        <taxon>Eukaryota</taxon>
        <taxon>Viridiplantae</taxon>
        <taxon>Streptophyta</taxon>
        <taxon>Embryophyta</taxon>
        <taxon>Tracheophyta</taxon>
        <taxon>Spermatophyta</taxon>
        <taxon>Magnoliopsida</taxon>
        <taxon>eudicotyledons</taxon>
        <taxon>Gunneridae</taxon>
        <taxon>Pentapetalae</taxon>
        <taxon>Caryophyllales</taxon>
        <taxon>Nepenthaceae</taxon>
        <taxon>Nepenthes</taxon>
    </lineage>
</organism>
<protein>
    <submittedName>
        <fullName evidence="1">Uncharacterized protein</fullName>
    </submittedName>
</protein>
<reference evidence="1" key="1">
    <citation type="submission" date="2023-05" db="EMBL/GenBank/DDBJ databases">
        <title>Nepenthes gracilis genome sequencing.</title>
        <authorList>
            <person name="Fukushima K."/>
        </authorList>
    </citation>
    <scope>NUCLEOTIDE SEQUENCE</scope>
    <source>
        <strain evidence="1">SING2019-196</strain>
    </source>
</reference>
<name>A0AAD3S431_NEPGR</name>
<dbReference type="EMBL" id="BSYO01000004">
    <property type="protein sequence ID" value="GMH04013.1"/>
    <property type="molecule type" value="Genomic_DNA"/>
</dbReference>
<sequence length="420" mass="47124">MTQVVAIIAPFEPDSLLALLHLIPLRFLEPHSIPPPKNKIGWFIHASITSLSLGNHVSCTIHRLDEGRIVLWELTDGVAVNLSSATMLRHLRELFQLDLDNYMMVNCGTDVLFREFLSPWTLKLRFINCCICILEKLQQELGVRLVLDPVCVLWWTSLSIASSIGLGSGLHTFVKHLEPHIAQVTIKGHQSTDVWPSSQPRCIFTLVIQCGRRFVELLLGPDFILPQASVHALVIVHYRGFKEVVDMLWRNGLDTNSFDCVLLQSNKPSLHTNVDYTVLVAATVDFMMLQFALEMEHISNGALVDKTNTRSGKVCPDFLLTKQWFTLLQLESLCLQIKDMNPKISTPLPILVPWTPFRPGTLQKSWQKTTKVKRRKHDIGKYAVAIAVGLSLVGAGLLLEMDISSAGGSSAQHDVETWQQ</sequence>
<proteinExistence type="predicted"/>
<comment type="caution">
    <text evidence="1">The sequence shown here is derived from an EMBL/GenBank/DDBJ whole genome shotgun (WGS) entry which is preliminary data.</text>
</comment>
<dbReference type="PANTHER" id="PTHR33868:SF2">
    <property type="entry name" value="EXPRESSED PROTEIN"/>
    <property type="match status" value="1"/>
</dbReference>
<dbReference type="PANTHER" id="PTHR33868">
    <property type="entry name" value="EXPRESSED PROTEIN"/>
    <property type="match status" value="1"/>
</dbReference>
<evidence type="ECO:0000313" key="1">
    <source>
        <dbReference type="EMBL" id="GMH04013.1"/>
    </source>
</evidence>
<evidence type="ECO:0000313" key="2">
    <source>
        <dbReference type="Proteomes" id="UP001279734"/>
    </source>
</evidence>
<keyword evidence="2" id="KW-1185">Reference proteome</keyword>
<dbReference type="AlphaFoldDB" id="A0AAD3S431"/>
<gene>
    <name evidence="1" type="ORF">Nepgr_005852</name>
</gene>